<dbReference type="GO" id="GO:0004526">
    <property type="term" value="F:ribonuclease P activity"/>
    <property type="evidence" value="ECO:0007669"/>
    <property type="project" value="TreeGrafter"/>
</dbReference>
<dbReference type="HOGENOM" id="CLU_047273_1_0_1"/>
<dbReference type="AlphaFoldDB" id="A0A066VDR2"/>
<sequence>MGLRARRPKTDKPSKSVFRPVLSSPFCLDWPQDAFESTDQMKSWAHEQDFQASRGVIGINQCTRVLEQHIRHLRKKVMPSDKDDQKQHQACTEETALQPQECDEANSLLLCRHDVDPAGLTAHIPVLFATLSALRRKLGLRCWQLLVLPRGSETTLAAKMSVRRCAAVLFPRDVLVRSCIKEAHGQPAMTWLDSAMSASIPNASLPEMTSLSPAPPQIKLMRCRAPLDMNAVRAEKRASRKLARERSKVTRRGRPPK</sequence>
<gene>
    <name evidence="2" type="ORF">K437DRAFT_258893</name>
</gene>
<evidence type="ECO:0000313" key="2">
    <source>
        <dbReference type="EMBL" id="KDN39847.1"/>
    </source>
</evidence>
<organism evidence="2 3">
    <name type="scientific">Tilletiaria anomala (strain ATCC 24038 / CBS 436.72 / UBC 951)</name>
    <dbReference type="NCBI Taxonomy" id="1037660"/>
    <lineage>
        <taxon>Eukaryota</taxon>
        <taxon>Fungi</taxon>
        <taxon>Dikarya</taxon>
        <taxon>Basidiomycota</taxon>
        <taxon>Ustilaginomycotina</taxon>
        <taxon>Exobasidiomycetes</taxon>
        <taxon>Georgefischeriales</taxon>
        <taxon>Tilletiariaceae</taxon>
        <taxon>Tilletiaria</taxon>
    </lineage>
</organism>
<evidence type="ECO:0000256" key="1">
    <source>
        <dbReference type="SAM" id="MobiDB-lite"/>
    </source>
</evidence>
<dbReference type="EMBL" id="JMSN01000099">
    <property type="protein sequence ID" value="KDN39847.1"/>
    <property type="molecule type" value="Genomic_DNA"/>
</dbReference>
<evidence type="ECO:0000313" key="3">
    <source>
        <dbReference type="Proteomes" id="UP000027361"/>
    </source>
</evidence>
<keyword evidence="3" id="KW-1185">Reference proteome</keyword>
<dbReference type="InterPro" id="IPR013241">
    <property type="entry name" value="RNase_P_Pop3"/>
</dbReference>
<dbReference type="PANTHER" id="PTHR28272:SF1">
    <property type="entry name" value="RIBONUCLEASES P_MRP PROTEIN SUBUNIT POP3"/>
    <property type="match status" value="1"/>
</dbReference>
<dbReference type="InParanoid" id="A0A066VDR2"/>
<accession>A0A066VDR2</accession>
<protein>
    <submittedName>
        <fullName evidence="2">Uncharacterized protein</fullName>
    </submittedName>
</protein>
<dbReference type="GO" id="GO:0005829">
    <property type="term" value="C:cytosol"/>
    <property type="evidence" value="ECO:0007669"/>
    <property type="project" value="TreeGrafter"/>
</dbReference>
<name>A0A066VDR2_TILAU</name>
<dbReference type="GO" id="GO:0000171">
    <property type="term" value="F:ribonuclease MRP activity"/>
    <property type="evidence" value="ECO:0007669"/>
    <property type="project" value="TreeGrafter"/>
</dbReference>
<dbReference type="GO" id="GO:0005655">
    <property type="term" value="C:nucleolar ribonuclease P complex"/>
    <property type="evidence" value="ECO:0007669"/>
    <property type="project" value="TreeGrafter"/>
</dbReference>
<feature type="compositionally biased region" description="Basic and acidic residues" evidence="1">
    <location>
        <begin position="234"/>
        <end position="248"/>
    </location>
</feature>
<feature type="region of interest" description="Disordered" evidence="1">
    <location>
        <begin position="234"/>
        <end position="257"/>
    </location>
</feature>
<dbReference type="GO" id="GO:0008033">
    <property type="term" value="P:tRNA processing"/>
    <property type="evidence" value="ECO:0007669"/>
    <property type="project" value="InterPro"/>
</dbReference>
<dbReference type="GO" id="GO:0034965">
    <property type="term" value="P:intronic box C/D snoRNA processing"/>
    <property type="evidence" value="ECO:0007669"/>
    <property type="project" value="TreeGrafter"/>
</dbReference>
<dbReference type="RefSeq" id="XP_013241180.1">
    <property type="nucleotide sequence ID" value="XM_013385726.1"/>
</dbReference>
<dbReference type="GO" id="GO:0000172">
    <property type="term" value="C:ribonuclease MRP complex"/>
    <property type="evidence" value="ECO:0007669"/>
    <property type="project" value="TreeGrafter"/>
</dbReference>
<dbReference type="GeneID" id="25265109"/>
<proteinExistence type="predicted"/>
<dbReference type="OrthoDB" id="20109at2759"/>
<dbReference type="GO" id="GO:0006364">
    <property type="term" value="P:rRNA processing"/>
    <property type="evidence" value="ECO:0007669"/>
    <property type="project" value="InterPro"/>
</dbReference>
<dbReference type="PANTHER" id="PTHR28272">
    <property type="entry name" value="RIBONUCLEASES P/MRP PROTEIN SUBUNIT POP3"/>
    <property type="match status" value="1"/>
</dbReference>
<dbReference type="STRING" id="1037660.A0A066VDR2"/>
<dbReference type="Proteomes" id="UP000027361">
    <property type="component" value="Unassembled WGS sequence"/>
</dbReference>
<reference evidence="2 3" key="1">
    <citation type="submission" date="2014-05" db="EMBL/GenBank/DDBJ databases">
        <title>Draft genome sequence of a rare smut relative, Tilletiaria anomala UBC 951.</title>
        <authorList>
            <consortium name="DOE Joint Genome Institute"/>
            <person name="Toome M."/>
            <person name="Kuo A."/>
            <person name="Henrissat B."/>
            <person name="Lipzen A."/>
            <person name="Tritt A."/>
            <person name="Yoshinaga Y."/>
            <person name="Zane M."/>
            <person name="Barry K."/>
            <person name="Grigoriev I.V."/>
            <person name="Spatafora J.W."/>
            <person name="Aimea M.C."/>
        </authorList>
    </citation>
    <scope>NUCLEOTIDE SEQUENCE [LARGE SCALE GENOMIC DNA]</scope>
    <source>
        <strain evidence="2 3">UBC 951</strain>
    </source>
</reference>
<comment type="caution">
    <text evidence="2">The sequence shown here is derived from an EMBL/GenBank/DDBJ whole genome shotgun (WGS) entry which is preliminary data.</text>
</comment>